<evidence type="ECO:0000313" key="1">
    <source>
        <dbReference type="EMBL" id="SVD72744.1"/>
    </source>
</evidence>
<sequence length="32" mass="3320">MLAGTLNLFPVSGATVETDGSLTELILVLIQC</sequence>
<organism evidence="1">
    <name type="scientific">marine metagenome</name>
    <dbReference type="NCBI Taxonomy" id="408172"/>
    <lineage>
        <taxon>unclassified sequences</taxon>
        <taxon>metagenomes</taxon>
        <taxon>ecological metagenomes</taxon>
    </lineage>
</organism>
<gene>
    <name evidence="1" type="ORF">METZ01_LOCUS425598</name>
</gene>
<dbReference type="AlphaFoldDB" id="A0A382XPE6"/>
<reference evidence="1" key="1">
    <citation type="submission" date="2018-05" db="EMBL/GenBank/DDBJ databases">
        <authorList>
            <person name="Lanie J.A."/>
            <person name="Ng W.-L."/>
            <person name="Kazmierczak K.M."/>
            <person name="Andrzejewski T.M."/>
            <person name="Davidsen T.M."/>
            <person name="Wayne K.J."/>
            <person name="Tettelin H."/>
            <person name="Glass J.I."/>
            <person name="Rusch D."/>
            <person name="Podicherti R."/>
            <person name="Tsui H.-C.T."/>
            <person name="Winkler M.E."/>
        </authorList>
    </citation>
    <scope>NUCLEOTIDE SEQUENCE</scope>
</reference>
<name>A0A382XPE6_9ZZZZ</name>
<dbReference type="EMBL" id="UINC01169284">
    <property type="protein sequence ID" value="SVD72744.1"/>
    <property type="molecule type" value="Genomic_DNA"/>
</dbReference>
<accession>A0A382XPE6</accession>
<proteinExistence type="predicted"/>
<protein>
    <submittedName>
        <fullName evidence="1">Uncharacterized protein</fullName>
    </submittedName>
</protein>
<feature type="non-terminal residue" evidence="1">
    <location>
        <position position="32"/>
    </location>
</feature>